<evidence type="ECO:0000313" key="6">
    <source>
        <dbReference type="Proteomes" id="UP000824133"/>
    </source>
</evidence>
<dbReference type="CDD" id="cd06277">
    <property type="entry name" value="PBP1_LacI-like"/>
    <property type="match status" value="1"/>
</dbReference>
<accession>A0A9D1ZAJ2</accession>
<dbReference type="SMART" id="SM00354">
    <property type="entry name" value="HTH_LACI"/>
    <property type="match status" value="1"/>
</dbReference>
<organism evidence="5 6">
    <name type="scientific">Candidatus Olsenella excrementavium</name>
    <dbReference type="NCBI Taxonomy" id="2838709"/>
    <lineage>
        <taxon>Bacteria</taxon>
        <taxon>Bacillati</taxon>
        <taxon>Actinomycetota</taxon>
        <taxon>Coriobacteriia</taxon>
        <taxon>Coriobacteriales</taxon>
        <taxon>Atopobiaceae</taxon>
        <taxon>Olsenella</taxon>
    </lineage>
</organism>
<dbReference type="InterPro" id="IPR010982">
    <property type="entry name" value="Lambda_DNA-bd_dom_sf"/>
</dbReference>
<dbReference type="Pfam" id="PF00356">
    <property type="entry name" value="LacI"/>
    <property type="match status" value="1"/>
</dbReference>
<dbReference type="GO" id="GO:0000976">
    <property type="term" value="F:transcription cis-regulatory region binding"/>
    <property type="evidence" value="ECO:0007669"/>
    <property type="project" value="TreeGrafter"/>
</dbReference>
<gene>
    <name evidence="5" type="ORF">IAA42_04785</name>
</gene>
<dbReference type="CDD" id="cd01392">
    <property type="entry name" value="HTH_LacI"/>
    <property type="match status" value="1"/>
</dbReference>
<dbReference type="SUPFAM" id="SSF53822">
    <property type="entry name" value="Periplasmic binding protein-like I"/>
    <property type="match status" value="1"/>
</dbReference>
<keyword evidence="2" id="KW-0238">DNA-binding</keyword>
<comment type="caution">
    <text evidence="5">The sequence shown here is derived from an EMBL/GenBank/DDBJ whole genome shotgun (WGS) entry which is preliminary data.</text>
</comment>
<dbReference type="Gene3D" id="1.10.260.40">
    <property type="entry name" value="lambda repressor-like DNA-binding domains"/>
    <property type="match status" value="1"/>
</dbReference>
<evidence type="ECO:0000313" key="5">
    <source>
        <dbReference type="EMBL" id="HIY79736.1"/>
    </source>
</evidence>
<proteinExistence type="predicted"/>
<dbReference type="PANTHER" id="PTHR30146">
    <property type="entry name" value="LACI-RELATED TRANSCRIPTIONAL REPRESSOR"/>
    <property type="match status" value="1"/>
</dbReference>
<reference evidence="5" key="1">
    <citation type="journal article" date="2021" name="PeerJ">
        <title>Extensive microbial diversity within the chicken gut microbiome revealed by metagenomics and culture.</title>
        <authorList>
            <person name="Gilroy R."/>
            <person name="Ravi A."/>
            <person name="Getino M."/>
            <person name="Pursley I."/>
            <person name="Horton D.L."/>
            <person name="Alikhan N.F."/>
            <person name="Baker D."/>
            <person name="Gharbi K."/>
            <person name="Hall N."/>
            <person name="Watson M."/>
            <person name="Adriaenssens E.M."/>
            <person name="Foster-Nyarko E."/>
            <person name="Jarju S."/>
            <person name="Secka A."/>
            <person name="Antonio M."/>
            <person name="Oren A."/>
            <person name="Chaudhuri R.R."/>
            <person name="La Ragione R."/>
            <person name="Hildebrand F."/>
            <person name="Pallen M.J."/>
        </authorList>
    </citation>
    <scope>NUCLEOTIDE SEQUENCE</scope>
    <source>
        <strain evidence="5">ChiHjej10B9-743</strain>
    </source>
</reference>
<keyword evidence="3" id="KW-0804">Transcription</keyword>
<protein>
    <submittedName>
        <fullName evidence="5">Substrate-binding domain-containing protein</fullName>
    </submittedName>
</protein>
<evidence type="ECO:0000256" key="3">
    <source>
        <dbReference type="ARBA" id="ARBA00023163"/>
    </source>
</evidence>
<dbReference type="AlphaFoldDB" id="A0A9D1ZAJ2"/>
<dbReference type="SUPFAM" id="SSF47413">
    <property type="entry name" value="lambda repressor-like DNA-binding domains"/>
    <property type="match status" value="1"/>
</dbReference>
<dbReference type="InterPro" id="IPR046335">
    <property type="entry name" value="LacI/GalR-like_sensor"/>
</dbReference>
<dbReference type="InterPro" id="IPR000843">
    <property type="entry name" value="HTH_LacI"/>
</dbReference>
<dbReference type="Gene3D" id="3.40.50.2300">
    <property type="match status" value="2"/>
</dbReference>
<evidence type="ECO:0000256" key="2">
    <source>
        <dbReference type="ARBA" id="ARBA00023125"/>
    </source>
</evidence>
<dbReference type="EMBL" id="DXCP01000034">
    <property type="protein sequence ID" value="HIY79736.1"/>
    <property type="molecule type" value="Genomic_DNA"/>
</dbReference>
<evidence type="ECO:0000259" key="4">
    <source>
        <dbReference type="PROSITE" id="PS50932"/>
    </source>
</evidence>
<name>A0A9D1ZAJ2_9ACTN</name>
<dbReference type="Pfam" id="PF13377">
    <property type="entry name" value="Peripla_BP_3"/>
    <property type="match status" value="1"/>
</dbReference>
<evidence type="ECO:0000256" key="1">
    <source>
        <dbReference type="ARBA" id="ARBA00023015"/>
    </source>
</evidence>
<dbReference type="Proteomes" id="UP000824133">
    <property type="component" value="Unassembled WGS sequence"/>
</dbReference>
<dbReference type="GO" id="GO:0003700">
    <property type="term" value="F:DNA-binding transcription factor activity"/>
    <property type="evidence" value="ECO:0007669"/>
    <property type="project" value="TreeGrafter"/>
</dbReference>
<feature type="domain" description="HTH lacI-type" evidence="4">
    <location>
        <begin position="4"/>
        <end position="47"/>
    </location>
</feature>
<sequence length="337" mass="37636">MRNVGVREISRKTGFSPATVSNALNHKRGVNKETAALIMRTAHELGYDRPSRVTHVNFVLARKTGQVLDEGTFHTGVIEGVERAASLQDMSTVFTTLELSDRGTAAKQAHEIIHDSSSAVVLLGTEMAEEDYELFRGSEVPLVVVDGWSDHLFLESIVTSNENSAFRGVSYLIDMGHREIGYVAGSYRIKNFPLRERGYRRAMREANLPINPAFRVEVGTTVNTAYESMRAWLATNPTLPTAFFVENDIMALGCMRAMTERGIKIPEDVSMFGFDDLSFASISNPPLSTVRVPNREMGELAVRTLVDRMREPRSYTSVVHLSTFFVERQSVLCLQNH</sequence>
<reference evidence="5" key="2">
    <citation type="submission" date="2021-04" db="EMBL/GenBank/DDBJ databases">
        <authorList>
            <person name="Gilroy R."/>
        </authorList>
    </citation>
    <scope>NUCLEOTIDE SEQUENCE</scope>
    <source>
        <strain evidence="5">ChiHjej10B9-743</strain>
    </source>
</reference>
<dbReference type="InterPro" id="IPR028082">
    <property type="entry name" value="Peripla_BP_I"/>
</dbReference>
<keyword evidence="1" id="KW-0805">Transcription regulation</keyword>
<dbReference type="PROSITE" id="PS50932">
    <property type="entry name" value="HTH_LACI_2"/>
    <property type="match status" value="1"/>
</dbReference>
<dbReference type="PANTHER" id="PTHR30146:SF109">
    <property type="entry name" value="HTH-TYPE TRANSCRIPTIONAL REGULATOR GALS"/>
    <property type="match status" value="1"/>
</dbReference>